<dbReference type="Pfam" id="PF02517">
    <property type="entry name" value="Rce1-like"/>
    <property type="match status" value="1"/>
</dbReference>
<dbReference type="GO" id="GO:0080120">
    <property type="term" value="P:CAAX-box protein maturation"/>
    <property type="evidence" value="ECO:0007669"/>
    <property type="project" value="UniProtKB-ARBA"/>
</dbReference>
<dbReference type="PANTHER" id="PTHR39430:SF1">
    <property type="entry name" value="PROTEASE"/>
    <property type="match status" value="1"/>
</dbReference>
<dbReference type="STRING" id="1122991.GCA_000613445_01663"/>
<evidence type="ECO:0000256" key="1">
    <source>
        <dbReference type="SAM" id="Phobius"/>
    </source>
</evidence>
<feature type="transmembrane region" description="Helical" evidence="1">
    <location>
        <begin position="40"/>
        <end position="58"/>
    </location>
</feature>
<proteinExistence type="predicted"/>
<dbReference type="Proteomes" id="UP000248314">
    <property type="component" value="Unassembled WGS sequence"/>
</dbReference>
<gene>
    <name evidence="3" type="ORF">EJ73_01961</name>
</gene>
<evidence type="ECO:0000313" key="4">
    <source>
        <dbReference type="Proteomes" id="UP000248314"/>
    </source>
</evidence>
<feature type="transmembrane region" description="Helical" evidence="1">
    <location>
        <begin position="147"/>
        <end position="166"/>
    </location>
</feature>
<comment type="caution">
    <text evidence="3">The sequence shown here is derived from an EMBL/GenBank/DDBJ whole genome shotgun (WGS) entry which is preliminary data.</text>
</comment>
<dbReference type="InterPro" id="IPR003675">
    <property type="entry name" value="Rce1/LyrA-like_dom"/>
</dbReference>
<dbReference type="EMBL" id="QJJX01000024">
    <property type="protein sequence ID" value="PXX21066.1"/>
    <property type="molecule type" value="Genomic_DNA"/>
</dbReference>
<feature type="transmembrane region" description="Helical" evidence="1">
    <location>
        <begin position="81"/>
        <end position="105"/>
    </location>
</feature>
<feature type="transmembrane region" description="Helical" evidence="1">
    <location>
        <begin position="12"/>
        <end position="34"/>
    </location>
</feature>
<keyword evidence="1" id="KW-0812">Transmembrane</keyword>
<feature type="transmembrane region" description="Helical" evidence="1">
    <location>
        <begin position="117"/>
        <end position="135"/>
    </location>
</feature>
<dbReference type="OrthoDB" id="324900at2"/>
<reference evidence="3 4" key="1">
    <citation type="submission" date="2018-05" db="EMBL/GenBank/DDBJ databases">
        <title>Genomic Encyclopedia of Type Strains, Phase I: the one thousand microbial genomes (KMG-I) project.</title>
        <authorList>
            <person name="Kyrpides N."/>
        </authorList>
    </citation>
    <scope>NUCLEOTIDE SEQUENCE [LARGE SCALE GENOMIC DNA]</scope>
    <source>
        <strain evidence="3 4">DSM 15611</strain>
    </source>
</reference>
<feature type="transmembrane region" description="Helical" evidence="1">
    <location>
        <begin position="172"/>
        <end position="192"/>
    </location>
</feature>
<dbReference type="RefSeq" id="WP_025816105.1">
    <property type="nucleotide sequence ID" value="NZ_BAIZ01000019.1"/>
</dbReference>
<dbReference type="GO" id="GO:0004175">
    <property type="term" value="F:endopeptidase activity"/>
    <property type="evidence" value="ECO:0007669"/>
    <property type="project" value="UniProtKB-ARBA"/>
</dbReference>
<name>A0A318HVF6_9BACT</name>
<sequence>MAIKSKNDKQTWSIQILIGLLIFLFLPVPFYWALQPNYSAFIKFPMSLSFTVFLLYVFKKYLERFAKEAVHLSLFGKAHKIFVGFLISTLLISVTIVCLFINRQYHVLSVNFSLESQFAWLSFCLLIAVIEEIIFRGIIFRQISDCWNIKIGLIASALIFGILHIFNKDATLWSSLAIAINAGWLYAIAYAYHQTIWVPIGMHWAWNYLEGGILGYEISGITQAGIPLITAKITGPALLTGGRYGPVSSIITIAIGIGLSMMYTILYIKRKTKREIMQDALPCTFNYQHV</sequence>
<keyword evidence="4" id="KW-1185">Reference proteome</keyword>
<dbReference type="AlphaFoldDB" id="A0A318HVF6"/>
<keyword evidence="1" id="KW-1133">Transmembrane helix</keyword>
<dbReference type="PANTHER" id="PTHR39430">
    <property type="entry name" value="MEMBRANE-ASSOCIATED PROTEASE-RELATED"/>
    <property type="match status" value="1"/>
</dbReference>
<evidence type="ECO:0000313" key="3">
    <source>
        <dbReference type="EMBL" id="PXX21066.1"/>
    </source>
</evidence>
<keyword evidence="1" id="KW-0472">Membrane</keyword>
<feature type="domain" description="CAAX prenyl protease 2/Lysostaphin resistance protein A-like" evidence="2">
    <location>
        <begin position="118"/>
        <end position="209"/>
    </location>
</feature>
<feature type="transmembrane region" description="Helical" evidence="1">
    <location>
        <begin position="213"/>
        <end position="235"/>
    </location>
</feature>
<accession>A0A318HVF6</accession>
<protein>
    <recommendedName>
        <fullName evidence="2">CAAX prenyl protease 2/Lysostaphin resistance protein A-like domain-containing protein</fullName>
    </recommendedName>
</protein>
<organism evidence="3 4">
    <name type="scientific">Hoylesella shahii DSM 15611 = JCM 12083</name>
    <dbReference type="NCBI Taxonomy" id="1122991"/>
    <lineage>
        <taxon>Bacteria</taxon>
        <taxon>Pseudomonadati</taxon>
        <taxon>Bacteroidota</taxon>
        <taxon>Bacteroidia</taxon>
        <taxon>Bacteroidales</taxon>
        <taxon>Prevotellaceae</taxon>
        <taxon>Hoylesella</taxon>
    </lineage>
</organism>
<evidence type="ECO:0000259" key="2">
    <source>
        <dbReference type="Pfam" id="PF02517"/>
    </source>
</evidence>
<feature type="transmembrane region" description="Helical" evidence="1">
    <location>
        <begin position="247"/>
        <end position="268"/>
    </location>
</feature>